<sequence>MVERSWVPVLPVSAAKNGGRVPCEGRERSRVRDRRLGGRFRARRFVGEFAAVDIGAQHIEEGRGPRRGDHEVDGLTARRQGALHRDRLQVPDGVGGAVPVTG</sequence>
<keyword evidence="2" id="KW-1185">Reference proteome</keyword>
<dbReference type="Proteomes" id="UP000658127">
    <property type="component" value="Unassembled WGS sequence"/>
</dbReference>
<organism evidence="1 2">
    <name type="scientific">Nocardia rhizosphaerihabitans</name>
    <dbReference type="NCBI Taxonomy" id="1691570"/>
    <lineage>
        <taxon>Bacteria</taxon>
        <taxon>Bacillati</taxon>
        <taxon>Actinomycetota</taxon>
        <taxon>Actinomycetes</taxon>
        <taxon>Mycobacteriales</taxon>
        <taxon>Nocardiaceae</taxon>
        <taxon>Nocardia</taxon>
    </lineage>
</organism>
<comment type="caution">
    <text evidence="1">The sequence shown here is derived from an EMBL/GenBank/DDBJ whole genome shotgun (WGS) entry which is preliminary data.</text>
</comment>
<reference evidence="2" key="1">
    <citation type="journal article" date="2019" name="Int. J. Syst. Evol. Microbiol.">
        <title>The Global Catalogue of Microorganisms (GCM) 10K type strain sequencing project: providing services to taxonomists for standard genome sequencing and annotation.</title>
        <authorList>
            <consortium name="The Broad Institute Genomics Platform"/>
            <consortium name="The Broad Institute Genome Sequencing Center for Infectious Disease"/>
            <person name="Wu L."/>
            <person name="Ma J."/>
        </authorList>
    </citation>
    <scope>NUCLEOTIDE SEQUENCE [LARGE SCALE GENOMIC DNA]</scope>
    <source>
        <strain evidence="2">CGMCC 4.7329</strain>
    </source>
</reference>
<evidence type="ECO:0000313" key="1">
    <source>
        <dbReference type="EMBL" id="GGN79294.1"/>
    </source>
</evidence>
<accession>A0ABQ2KFC7</accession>
<name>A0ABQ2KFC7_9NOCA</name>
<gene>
    <name evidence="1" type="ORF">GCM10011610_27580</name>
</gene>
<dbReference type="EMBL" id="BMNE01000003">
    <property type="protein sequence ID" value="GGN79294.1"/>
    <property type="molecule type" value="Genomic_DNA"/>
</dbReference>
<protein>
    <submittedName>
        <fullName evidence="1">Uncharacterized protein</fullName>
    </submittedName>
</protein>
<proteinExistence type="predicted"/>
<evidence type="ECO:0000313" key="2">
    <source>
        <dbReference type="Proteomes" id="UP000658127"/>
    </source>
</evidence>